<dbReference type="Proteomes" id="UP000257109">
    <property type="component" value="Unassembled WGS sequence"/>
</dbReference>
<dbReference type="AlphaFoldDB" id="A0A371H5T4"/>
<dbReference type="InterPro" id="IPR041588">
    <property type="entry name" value="Integrase_H2C2"/>
</dbReference>
<dbReference type="InterPro" id="IPR052160">
    <property type="entry name" value="Gypsy_RT_Integrase-like"/>
</dbReference>
<evidence type="ECO:0000313" key="3">
    <source>
        <dbReference type="Proteomes" id="UP000257109"/>
    </source>
</evidence>
<proteinExistence type="predicted"/>
<gene>
    <name evidence="2" type="ORF">CR513_19118</name>
</gene>
<feature type="non-terminal residue" evidence="2">
    <location>
        <position position="1"/>
    </location>
</feature>
<feature type="domain" description="Integrase zinc-binding" evidence="1">
    <location>
        <begin position="133"/>
        <end position="174"/>
    </location>
</feature>
<comment type="caution">
    <text evidence="2">The sequence shown here is derived from an EMBL/GenBank/DDBJ whole genome shotgun (WGS) entry which is preliminary data.</text>
</comment>
<reference evidence="2" key="1">
    <citation type="submission" date="2018-05" db="EMBL/GenBank/DDBJ databases">
        <title>Draft genome of Mucuna pruriens seed.</title>
        <authorList>
            <person name="Nnadi N.E."/>
            <person name="Vos R."/>
            <person name="Hasami M.H."/>
            <person name="Devisetty U.K."/>
            <person name="Aguiy J.C."/>
        </authorList>
    </citation>
    <scope>NUCLEOTIDE SEQUENCE [LARGE SCALE GENOMIC DNA]</scope>
    <source>
        <strain evidence="2">JCA_2017</strain>
    </source>
</reference>
<evidence type="ECO:0000259" key="1">
    <source>
        <dbReference type="Pfam" id="PF17921"/>
    </source>
</evidence>
<keyword evidence="3" id="KW-1185">Reference proteome</keyword>
<name>A0A371H5T4_MUCPR</name>
<protein>
    <recommendedName>
        <fullName evidence="1">Integrase zinc-binding domain-containing protein</fullName>
    </recommendedName>
</protein>
<accession>A0A371H5T4</accession>
<evidence type="ECO:0000313" key="2">
    <source>
        <dbReference type="EMBL" id="RDX98023.1"/>
    </source>
</evidence>
<dbReference type="PANTHER" id="PTHR47266">
    <property type="entry name" value="ENDONUCLEASE-RELATED"/>
    <property type="match status" value="1"/>
</dbReference>
<sequence>MSYAFRKLKTCKWNYLTHDLKLSTMVFELKMWRHYLYSAKFEVANVVADALSRKSLHVFALMVKELDLIKQFRDFSLVCVVNPQNVRLGMLKITSSLINETWIGANGVVRLQGRVCVPNVLDLGMLILEEGKKRNLSMHPNAMKMYQDLKKMFWWPRMRRDIADFVSACLVCQNKVEHQKPSRLLQPLHILEWK</sequence>
<organism evidence="2 3">
    <name type="scientific">Mucuna pruriens</name>
    <name type="common">Velvet bean</name>
    <name type="synonym">Dolichos pruriens</name>
    <dbReference type="NCBI Taxonomy" id="157652"/>
    <lineage>
        <taxon>Eukaryota</taxon>
        <taxon>Viridiplantae</taxon>
        <taxon>Streptophyta</taxon>
        <taxon>Embryophyta</taxon>
        <taxon>Tracheophyta</taxon>
        <taxon>Spermatophyta</taxon>
        <taxon>Magnoliopsida</taxon>
        <taxon>eudicotyledons</taxon>
        <taxon>Gunneridae</taxon>
        <taxon>Pentapetalae</taxon>
        <taxon>rosids</taxon>
        <taxon>fabids</taxon>
        <taxon>Fabales</taxon>
        <taxon>Fabaceae</taxon>
        <taxon>Papilionoideae</taxon>
        <taxon>50 kb inversion clade</taxon>
        <taxon>NPAAA clade</taxon>
        <taxon>indigoferoid/millettioid clade</taxon>
        <taxon>Phaseoleae</taxon>
        <taxon>Mucuna</taxon>
    </lineage>
</organism>
<dbReference type="Pfam" id="PF17921">
    <property type="entry name" value="Integrase_H2C2"/>
    <property type="match status" value="1"/>
</dbReference>
<dbReference type="EMBL" id="QJKJ01003524">
    <property type="protein sequence ID" value="RDX98023.1"/>
    <property type="molecule type" value="Genomic_DNA"/>
</dbReference>
<dbReference type="Gene3D" id="1.10.340.70">
    <property type="match status" value="1"/>
</dbReference>
<dbReference type="OrthoDB" id="1434436at2759"/>